<dbReference type="AlphaFoldDB" id="A0A1L3STX9"/>
<keyword evidence="2" id="KW-1185">Reference proteome</keyword>
<evidence type="ECO:0000313" key="2">
    <source>
        <dbReference type="Proteomes" id="UP000182840"/>
    </source>
</evidence>
<accession>A0A1L3STX9</accession>
<proteinExistence type="predicted"/>
<gene>
    <name evidence="1" type="ORF">BSQ44_17110</name>
</gene>
<protein>
    <submittedName>
        <fullName evidence="1">Uncharacterized protein</fullName>
    </submittedName>
</protein>
<dbReference type="EMBL" id="CP018171">
    <property type="protein sequence ID" value="APH72893.1"/>
    <property type="molecule type" value="Genomic_DNA"/>
</dbReference>
<name>A0A1L3STX9_9HYPH</name>
<sequence length="63" mass="7036">MGMSSVNEAVPAAGATELGSYDIWRAQKDLERLAFGYRSRSAELPPELQRLQDFLQRLAAIHC</sequence>
<dbReference type="RefSeq" id="WP_072606337.1">
    <property type="nucleotide sequence ID" value="NZ_CP018171.1"/>
</dbReference>
<evidence type="ECO:0000313" key="1">
    <source>
        <dbReference type="EMBL" id="APH72893.1"/>
    </source>
</evidence>
<dbReference type="STRING" id="1670800.BSQ44_17110"/>
<organism evidence="1 2">
    <name type="scientific">Aquibium oceanicum</name>
    <dbReference type="NCBI Taxonomy" id="1670800"/>
    <lineage>
        <taxon>Bacteria</taxon>
        <taxon>Pseudomonadati</taxon>
        <taxon>Pseudomonadota</taxon>
        <taxon>Alphaproteobacteria</taxon>
        <taxon>Hyphomicrobiales</taxon>
        <taxon>Phyllobacteriaceae</taxon>
        <taxon>Aquibium</taxon>
    </lineage>
</organism>
<dbReference type="Proteomes" id="UP000182840">
    <property type="component" value="Chromosome"/>
</dbReference>
<dbReference type="OrthoDB" id="10004703at2"/>
<reference evidence="2" key="1">
    <citation type="submission" date="2016-11" db="EMBL/GenBank/DDBJ databases">
        <title>Mesorhizobium oceanicum sp. nov., isolated from deep seawater in South China Sea.</title>
        <authorList>
            <person name="Fu G.-Y."/>
        </authorList>
    </citation>
    <scope>NUCLEOTIDE SEQUENCE [LARGE SCALE GENOMIC DNA]</scope>
    <source>
        <strain evidence="2">B7</strain>
    </source>
</reference>
<dbReference type="KEGG" id="meso:BSQ44_17110"/>